<evidence type="ECO:0000313" key="3">
    <source>
        <dbReference type="Proteomes" id="UP000055024"/>
    </source>
</evidence>
<sequence length="118" mass="13113">MANISELRLVANQGGSMSLVHEGRIYKLKHTGKQKKYCRCSKDKEGCGGAMWMGLEVTAVIDRKDYVETCWKKALLKKRSAKEMKPMLAINDEEASAASDEPSTSGQFPVFKQVPQTS</sequence>
<dbReference type="Proteomes" id="UP000055024">
    <property type="component" value="Unassembled WGS sequence"/>
</dbReference>
<dbReference type="EMBL" id="JYDP01000019">
    <property type="protein sequence ID" value="KRZ15185.1"/>
    <property type="molecule type" value="Genomic_DNA"/>
</dbReference>
<comment type="caution">
    <text evidence="2">The sequence shown here is derived from an EMBL/GenBank/DDBJ whole genome shotgun (WGS) entry which is preliminary data.</text>
</comment>
<accession>A0A0V1HXN4</accession>
<dbReference type="Gene3D" id="2.20.25.240">
    <property type="match status" value="1"/>
</dbReference>
<reference evidence="2 3" key="1">
    <citation type="submission" date="2015-01" db="EMBL/GenBank/DDBJ databases">
        <title>Evolution of Trichinella species and genotypes.</title>
        <authorList>
            <person name="Korhonen P.K."/>
            <person name="Edoardo P."/>
            <person name="Giuseppe L.R."/>
            <person name="Gasser R.B."/>
        </authorList>
    </citation>
    <scope>NUCLEOTIDE SEQUENCE [LARGE SCALE GENOMIC DNA]</scope>
    <source>
        <strain evidence="2">ISS1029</strain>
    </source>
</reference>
<evidence type="ECO:0000256" key="1">
    <source>
        <dbReference type="SAM" id="MobiDB-lite"/>
    </source>
</evidence>
<feature type="region of interest" description="Disordered" evidence="1">
    <location>
        <begin position="92"/>
        <end position="118"/>
    </location>
</feature>
<proteinExistence type="predicted"/>
<keyword evidence="3" id="KW-1185">Reference proteome</keyword>
<name>A0A0V1HXN4_9BILA</name>
<protein>
    <recommendedName>
        <fullName evidence="4">FLYWCH-type domain-containing protein</fullName>
    </recommendedName>
</protein>
<gene>
    <name evidence="2" type="ORF">T11_16070</name>
</gene>
<evidence type="ECO:0008006" key="4">
    <source>
        <dbReference type="Google" id="ProtNLM"/>
    </source>
</evidence>
<dbReference type="AlphaFoldDB" id="A0A0V1HXN4"/>
<evidence type="ECO:0000313" key="2">
    <source>
        <dbReference type="EMBL" id="KRZ15185.1"/>
    </source>
</evidence>
<organism evidence="2 3">
    <name type="scientific">Trichinella zimbabwensis</name>
    <dbReference type="NCBI Taxonomy" id="268475"/>
    <lineage>
        <taxon>Eukaryota</taxon>
        <taxon>Metazoa</taxon>
        <taxon>Ecdysozoa</taxon>
        <taxon>Nematoda</taxon>
        <taxon>Enoplea</taxon>
        <taxon>Dorylaimia</taxon>
        <taxon>Trichinellida</taxon>
        <taxon>Trichinellidae</taxon>
        <taxon>Trichinella</taxon>
    </lineage>
</organism>